<dbReference type="SMART" id="SM00091">
    <property type="entry name" value="PAS"/>
    <property type="match status" value="1"/>
</dbReference>
<dbReference type="Gene3D" id="3.20.20.450">
    <property type="entry name" value="EAL domain"/>
    <property type="match status" value="1"/>
</dbReference>
<dbReference type="InterPro" id="IPR000160">
    <property type="entry name" value="GGDEF_dom"/>
</dbReference>
<dbReference type="Pfam" id="PF00990">
    <property type="entry name" value="GGDEF"/>
    <property type="match status" value="1"/>
</dbReference>
<dbReference type="PANTHER" id="PTHR33121:SF70">
    <property type="entry name" value="SIGNALING PROTEIN YKOW"/>
    <property type="match status" value="1"/>
</dbReference>
<dbReference type="EMBL" id="JBHSMP010000016">
    <property type="protein sequence ID" value="MFC5429740.1"/>
    <property type="molecule type" value="Genomic_DNA"/>
</dbReference>
<feature type="transmembrane region" description="Helical" evidence="1">
    <location>
        <begin position="264"/>
        <end position="284"/>
    </location>
</feature>
<dbReference type="SUPFAM" id="SSF55785">
    <property type="entry name" value="PYP-like sensor domain (PAS domain)"/>
    <property type="match status" value="1"/>
</dbReference>
<feature type="transmembrane region" description="Helical" evidence="1">
    <location>
        <begin position="360"/>
        <end position="380"/>
    </location>
</feature>
<feature type="domain" description="GGDEF" evidence="3">
    <location>
        <begin position="594"/>
        <end position="726"/>
    </location>
</feature>
<dbReference type="InterPro" id="IPR000014">
    <property type="entry name" value="PAS"/>
</dbReference>
<feature type="transmembrane region" description="Helical" evidence="1">
    <location>
        <begin position="387"/>
        <end position="412"/>
    </location>
</feature>
<dbReference type="CDD" id="cd01949">
    <property type="entry name" value="GGDEF"/>
    <property type="match status" value="1"/>
</dbReference>
<reference evidence="5" key="1">
    <citation type="journal article" date="2019" name="Int. J. Syst. Evol. Microbiol.">
        <title>The Global Catalogue of Microorganisms (GCM) 10K type strain sequencing project: providing services to taxonomists for standard genome sequencing and annotation.</title>
        <authorList>
            <consortium name="The Broad Institute Genomics Platform"/>
            <consortium name="The Broad Institute Genome Sequencing Center for Infectious Disease"/>
            <person name="Wu L."/>
            <person name="Ma J."/>
        </authorList>
    </citation>
    <scope>NUCLEOTIDE SEQUENCE [LARGE SCALE GENOMIC DNA]</scope>
    <source>
        <strain evidence="5">CCUG 56042</strain>
    </source>
</reference>
<organism evidence="4 5">
    <name type="scientific">Paraburkholderia denitrificans</name>
    <dbReference type="NCBI Taxonomy" id="694025"/>
    <lineage>
        <taxon>Bacteria</taxon>
        <taxon>Pseudomonadati</taxon>
        <taxon>Pseudomonadota</taxon>
        <taxon>Betaproteobacteria</taxon>
        <taxon>Burkholderiales</taxon>
        <taxon>Burkholderiaceae</taxon>
        <taxon>Paraburkholderia</taxon>
    </lineage>
</organism>
<feature type="transmembrane region" description="Helical" evidence="1">
    <location>
        <begin position="304"/>
        <end position="321"/>
    </location>
</feature>
<dbReference type="Pfam" id="PF00563">
    <property type="entry name" value="EAL"/>
    <property type="match status" value="1"/>
</dbReference>
<keyword evidence="1" id="KW-0472">Membrane</keyword>
<feature type="domain" description="EAL" evidence="2">
    <location>
        <begin position="733"/>
        <end position="992"/>
    </location>
</feature>
<proteinExistence type="predicted"/>
<dbReference type="InterPro" id="IPR043128">
    <property type="entry name" value="Rev_trsase/Diguanyl_cyclase"/>
</dbReference>
<dbReference type="PROSITE" id="PS50887">
    <property type="entry name" value="GGDEF"/>
    <property type="match status" value="1"/>
</dbReference>
<dbReference type="SMART" id="SM00052">
    <property type="entry name" value="EAL"/>
    <property type="match status" value="1"/>
</dbReference>
<dbReference type="PROSITE" id="PS50883">
    <property type="entry name" value="EAL"/>
    <property type="match status" value="1"/>
</dbReference>
<dbReference type="InterPro" id="IPR035919">
    <property type="entry name" value="EAL_sf"/>
</dbReference>
<dbReference type="InterPro" id="IPR001633">
    <property type="entry name" value="EAL_dom"/>
</dbReference>
<sequence>MRCPLEGIRADNRSVASAQLSFATDYRSIAMKSRMKSSGKGQHMTSDTWTFRDRLTGWIFGRFSVYVAPILIVLGSIAVVLWAPRQFDTTGAVPLSFPAISDPSATMPPAIAIARLRDAAPTARFSTHLAETPIWFLLTPPVLTNGGSTFLDLPSRHAKTLSCWRTTPDLKLLGAGDRHGTSGEMRFNKAGFALRLVEHTPDEQILCRGTFSEPAYITAFAASGDTLKETNLDFQQGASLITGGLLTLATFVFITAIINREWTYVIFAAWLVGNLRLSANAMGFDTEWLGRLIPPDHIAFLREFTFASYYVLTATLFSELFRRELREIGLRWSLRAVQYVGCLLMAAAFTLNYARFIPVLWASASFGILVLTYFLLQLVFKVRSRAVLWYVASMAIVLVASLSEVLAAALGVKALAGGLSPVVTALSSSMLCAVAIAERVREERTRRQQVETELRKTYDVTPIGLFTLNAENCFVRVNPALRSMLGLPYEHDGTQRWADYFIPGAEHALAELLEREDSASIEIGGTADTQTEARRYSLRAIRANGFIEGSLEDVTDHSKAVERLHFLAEHDPLTGLLNRRGIEQAISRRCGESGSWALAYLDLDRFKQFNDLFGHGTGDEILRHVATRLVECFGSHVPIGRIGGDEFVWVLANAAINDAAACCRELVVALNSTPIHVDTRAFQVRGSIGVVECSPGERVLDALAHADRACRAAKRGGSARLVTLRKGAPAFEERAAEINLIEALGQSRLPEGLFLVMQPIMSMRAPAESLDFEVLLRLRMPDGSVATAAKLIAAAEDTGTIVEIDRWVLSTTLAWLRENRAMLATTCFVCVNLSGGSLNDEHFVDELFALFARHKDVVHYLCIEITESVALHDLEHTERFIARVHEMGAKIAIDDFGAGHTSLRYLKKLSADALKIDGEFVRTMCNHPADIAIVEAIITLARNLGMRSIAEWVEDLDTLRALNELGVDYVQGFAIAKPQEAEAILANDSAASFVTNAELMNYLNAQQTLHRGADDQNMEQEIVI</sequence>
<evidence type="ECO:0000313" key="4">
    <source>
        <dbReference type="EMBL" id="MFC5429740.1"/>
    </source>
</evidence>
<evidence type="ECO:0000313" key="5">
    <source>
        <dbReference type="Proteomes" id="UP001596103"/>
    </source>
</evidence>
<dbReference type="SUPFAM" id="SSF141868">
    <property type="entry name" value="EAL domain-like"/>
    <property type="match status" value="1"/>
</dbReference>
<feature type="transmembrane region" description="Helical" evidence="1">
    <location>
        <begin position="333"/>
        <end position="354"/>
    </location>
</feature>
<evidence type="ECO:0000259" key="3">
    <source>
        <dbReference type="PROSITE" id="PS50887"/>
    </source>
</evidence>
<dbReference type="InterPro" id="IPR029787">
    <property type="entry name" value="Nucleotide_cyclase"/>
</dbReference>
<evidence type="ECO:0000256" key="1">
    <source>
        <dbReference type="SAM" id="Phobius"/>
    </source>
</evidence>
<evidence type="ECO:0000259" key="2">
    <source>
        <dbReference type="PROSITE" id="PS50883"/>
    </source>
</evidence>
<keyword evidence="1" id="KW-1133">Transmembrane helix</keyword>
<dbReference type="CDD" id="cd01948">
    <property type="entry name" value="EAL"/>
    <property type="match status" value="1"/>
</dbReference>
<protein>
    <submittedName>
        <fullName evidence="4">Bifunctional diguanylate cyclase/phosphodiesterase</fullName>
    </submittedName>
</protein>
<keyword evidence="1" id="KW-0812">Transmembrane</keyword>
<dbReference type="PANTHER" id="PTHR33121">
    <property type="entry name" value="CYCLIC DI-GMP PHOSPHODIESTERASE PDEF"/>
    <property type="match status" value="1"/>
</dbReference>
<dbReference type="InterPro" id="IPR035965">
    <property type="entry name" value="PAS-like_dom_sf"/>
</dbReference>
<keyword evidence="5" id="KW-1185">Reference proteome</keyword>
<dbReference type="SMART" id="SM00267">
    <property type="entry name" value="GGDEF"/>
    <property type="match status" value="1"/>
</dbReference>
<accession>A0ABW0J9Y9</accession>
<name>A0ABW0J9Y9_9BURK</name>
<dbReference type="InterPro" id="IPR050706">
    <property type="entry name" value="Cyclic-di-GMP_PDE-like"/>
</dbReference>
<dbReference type="Proteomes" id="UP001596103">
    <property type="component" value="Unassembled WGS sequence"/>
</dbReference>
<dbReference type="SUPFAM" id="SSF55073">
    <property type="entry name" value="Nucleotide cyclase"/>
    <property type="match status" value="1"/>
</dbReference>
<feature type="transmembrane region" description="Helical" evidence="1">
    <location>
        <begin position="237"/>
        <end position="257"/>
    </location>
</feature>
<dbReference type="Gene3D" id="3.30.70.270">
    <property type="match status" value="1"/>
</dbReference>
<dbReference type="Gene3D" id="3.30.450.20">
    <property type="entry name" value="PAS domain"/>
    <property type="match status" value="1"/>
</dbReference>
<feature type="transmembrane region" description="Helical" evidence="1">
    <location>
        <begin position="63"/>
        <end position="83"/>
    </location>
</feature>
<dbReference type="NCBIfam" id="TIGR00254">
    <property type="entry name" value="GGDEF"/>
    <property type="match status" value="1"/>
</dbReference>
<comment type="caution">
    <text evidence="4">The sequence shown here is derived from an EMBL/GenBank/DDBJ whole genome shotgun (WGS) entry which is preliminary data.</text>
</comment>
<gene>
    <name evidence="4" type="ORF">ACFPTO_13175</name>
</gene>